<dbReference type="RefSeq" id="WP_039171068.1">
    <property type="nucleotide sequence ID" value="NZ_CP007457.1"/>
</dbReference>
<evidence type="ECO:0000256" key="1">
    <source>
        <dbReference type="ARBA" id="ARBA00022649"/>
    </source>
</evidence>
<dbReference type="InterPro" id="IPR035093">
    <property type="entry name" value="RelE/ParE_toxin_dom_sf"/>
</dbReference>
<evidence type="ECO:0000313" key="3">
    <source>
        <dbReference type="Proteomes" id="UP000030636"/>
    </source>
</evidence>
<dbReference type="SUPFAM" id="SSF143011">
    <property type="entry name" value="RelE-like"/>
    <property type="match status" value="1"/>
</dbReference>
<gene>
    <name evidence="2" type="ORF">AH67_01405</name>
</gene>
<keyword evidence="1" id="KW-1277">Toxin-antitoxin system</keyword>
<dbReference type="AlphaFoldDB" id="A0A0A7I936"/>
<dbReference type="Proteomes" id="UP000030636">
    <property type="component" value="Chromosome"/>
</dbReference>
<dbReference type="KEGG" id="bpsp:AH67_01405"/>
<evidence type="ECO:0000313" key="2">
    <source>
        <dbReference type="EMBL" id="AIZ15760.1"/>
    </source>
</evidence>
<sequence>MTWTITFTDKAVRDLRKIKEPTKSHIQKALRKVATNLLPQQEGGYGKPLGHHNGSDLSGLLKIKLRNDGVRVVYRLERTATQMIVIVIGIRDDGYVYQEAAKRMHDD</sequence>
<dbReference type="InterPro" id="IPR007712">
    <property type="entry name" value="RelE/ParE_toxin"/>
</dbReference>
<proteinExistence type="predicted"/>
<protein>
    <submittedName>
        <fullName evidence="2">Toxin RelE</fullName>
    </submittedName>
</protein>
<reference evidence="2 3" key="1">
    <citation type="journal article" date="2015" name="Genome Announc.">
        <title>Bifidobacterium pseudolongum Strain PV8-2, Isolated from a Stool Sample of an Anemic Kenyan Infant.</title>
        <authorList>
            <person name="Vazquez-Gutierrez P."/>
            <person name="Lacroix C."/>
            <person name="Chassard C."/>
            <person name="Klumpp J."/>
            <person name="Stevens M.J."/>
            <person name="Jans C."/>
        </authorList>
    </citation>
    <scope>NUCLEOTIDE SEQUENCE [LARGE SCALE GENOMIC DNA]</scope>
    <source>
        <strain evidence="2 3">PV8-2</strain>
    </source>
</reference>
<organism evidence="2 3">
    <name type="scientific">Bifidobacterium pseudolongum PV8-2</name>
    <dbReference type="NCBI Taxonomy" id="1447715"/>
    <lineage>
        <taxon>Bacteria</taxon>
        <taxon>Bacillati</taxon>
        <taxon>Actinomycetota</taxon>
        <taxon>Actinomycetes</taxon>
        <taxon>Bifidobacteriales</taxon>
        <taxon>Bifidobacteriaceae</taxon>
        <taxon>Bifidobacterium</taxon>
    </lineage>
</organism>
<name>A0A0A7I936_9BIFI</name>
<keyword evidence="3" id="KW-1185">Reference proteome</keyword>
<dbReference type="Pfam" id="PF05016">
    <property type="entry name" value="ParE_toxin"/>
    <property type="match status" value="1"/>
</dbReference>
<accession>A0A0A7I936</accession>
<dbReference type="STRING" id="1447715.AH67_01405"/>
<dbReference type="OrthoDB" id="362883at2"/>
<dbReference type="Gene3D" id="3.30.2310.20">
    <property type="entry name" value="RelE-like"/>
    <property type="match status" value="1"/>
</dbReference>
<dbReference type="EMBL" id="CP007457">
    <property type="protein sequence ID" value="AIZ15760.1"/>
    <property type="molecule type" value="Genomic_DNA"/>
</dbReference>
<dbReference type="HOGENOM" id="CLU_155761_0_2_11"/>